<keyword evidence="2" id="KW-1185">Reference proteome</keyword>
<name>A0AAD5S0Z1_9FUNG</name>
<sequence>MTNIIDLSEQEDVVDLCDFEDEAPKEPATSSSSAAAAATRALVMVTIDPASPQISVPYHPVDIEMVERLCKVQIVTSAISAPDQRVNVVSISALDNNMIEDAVFLLKHIKTLEDV</sequence>
<feature type="non-terminal residue" evidence="1">
    <location>
        <position position="115"/>
    </location>
</feature>
<dbReference type="EMBL" id="JADGJD010002336">
    <property type="protein sequence ID" value="KAJ3033150.1"/>
    <property type="molecule type" value="Genomic_DNA"/>
</dbReference>
<dbReference type="Proteomes" id="UP001212841">
    <property type="component" value="Unassembled WGS sequence"/>
</dbReference>
<gene>
    <name evidence="1" type="ORF">HK097_004959</name>
</gene>
<evidence type="ECO:0000313" key="1">
    <source>
        <dbReference type="EMBL" id="KAJ3033150.1"/>
    </source>
</evidence>
<organism evidence="1 2">
    <name type="scientific">Rhizophlyctis rosea</name>
    <dbReference type="NCBI Taxonomy" id="64517"/>
    <lineage>
        <taxon>Eukaryota</taxon>
        <taxon>Fungi</taxon>
        <taxon>Fungi incertae sedis</taxon>
        <taxon>Chytridiomycota</taxon>
        <taxon>Chytridiomycota incertae sedis</taxon>
        <taxon>Chytridiomycetes</taxon>
        <taxon>Rhizophlyctidales</taxon>
        <taxon>Rhizophlyctidaceae</taxon>
        <taxon>Rhizophlyctis</taxon>
    </lineage>
</organism>
<proteinExistence type="predicted"/>
<reference evidence="1" key="1">
    <citation type="submission" date="2020-05" db="EMBL/GenBank/DDBJ databases">
        <title>Phylogenomic resolution of chytrid fungi.</title>
        <authorList>
            <person name="Stajich J.E."/>
            <person name="Amses K."/>
            <person name="Simmons R."/>
            <person name="Seto K."/>
            <person name="Myers J."/>
            <person name="Bonds A."/>
            <person name="Quandt C.A."/>
            <person name="Barry K."/>
            <person name="Liu P."/>
            <person name="Grigoriev I."/>
            <person name="Longcore J.E."/>
            <person name="James T.Y."/>
        </authorList>
    </citation>
    <scope>NUCLEOTIDE SEQUENCE</scope>
    <source>
        <strain evidence="1">JEL0318</strain>
    </source>
</reference>
<accession>A0AAD5S0Z1</accession>
<protein>
    <submittedName>
        <fullName evidence="1">Uncharacterized protein</fullName>
    </submittedName>
</protein>
<comment type="caution">
    <text evidence="1">The sequence shown here is derived from an EMBL/GenBank/DDBJ whole genome shotgun (WGS) entry which is preliminary data.</text>
</comment>
<dbReference type="AlphaFoldDB" id="A0AAD5S0Z1"/>
<evidence type="ECO:0000313" key="2">
    <source>
        <dbReference type="Proteomes" id="UP001212841"/>
    </source>
</evidence>